<dbReference type="PANTHER" id="PTHR13559">
    <property type="entry name" value="INTRACELLULAR TRAFFIC PROTEIN-RELATED"/>
    <property type="match status" value="1"/>
</dbReference>
<feature type="domain" description="FUZ/MON1/HPS1 third Longin" evidence="7">
    <location>
        <begin position="288"/>
        <end position="425"/>
    </location>
</feature>
<evidence type="ECO:0000256" key="4">
    <source>
        <dbReference type="ARBA" id="ARBA00023212"/>
    </source>
</evidence>
<protein>
    <recommendedName>
        <fullName evidence="10">Protein fuzzy homolog</fullName>
    </recommendedName>
</protein>
<evidence type="ECO:0000259" key="5">
    <source>
        <dbReference type="Pfam" id="PF19036"/>
    </source>
</evidence>
<evidence type="ECO:0000313" key="8">
    <source>
        <dbReference type="EMBL" id="KAG8195423.1"/>
    </source>
</evidence>
<evidence type="ECO:0000259" key="7">
    <source>
        <dbReference type="Pfam" id="PF19038"/>
    </source>
</evidence>
<evidence type="ECO:0008006" key="10">
    <source>
        <dbReference type="Google" id="ProtNLM"/>
    </source>
</evidence>
<evidence type="ECO:0000313" key="9">
    <source>
        <dbReference type="Proteomes" id="UP000827092"/>
    </source>
</evidence>
<dbReference type="InterPro" id="IPR043971">
    <property type="entry name" value="FUZ/MON1/HPS1_longin_2"/>
</dbReference>
<comment type="caution">
    <text evidence="8">The sequence shown here is derived from an EMBL/GenBank/DDBJ whole genome shotgun (WGS) entry which is preliminary data.</text>
</comment>
<comment type="similarity">
    <text evidence="2">Belongs to the fuzzy family.</text>
</comment>
<proteinExistence type="inferred from homology"/>
<keyword evidence="4" id="KW-0206">Cytoskeleton</keyword>
<comment type="subcellular location">
    <subcellularLocation>
        <location evidence="1">Cytoplasm</location>
        <location evidence="1">Cytoskeleton</location>
    </subcellularLocation>
</comment>
<evidence type="ECO:0000256" key="2">
    <source>
        <dbReference type="ARBA" id="ARBA00008550"/>
    </source>
</evidence>
<accession>A0AAV6VIA5</accession>
<dbReference type="Proteomes" id="UP000827092">
    <property type="component" value="Unassembled WGS sequence"/>
</dbReference>
<dbReference type="InterPro" id="IPR026069">
    <property type="entry name" value="Fuzzy"/>
</dbReference>
<dbReference type="Pfam" id="PF19037">
    <property type="entry name" value="Fuz_longin_2"/>
    <property type="match status" value="1"/>
</dbReference>
<dbReference type="InterPro" id="IPR043972">
    <property type="entry name" value="FUZ/MON1/HPS1_longin_1"/>
</dbReference>
<feature type="domain" description="FUZ/MON1/HPS1 first Longin" evidence="5">
    <location>
        <begin position="8"/>
        <end position="127"/>
    </location>
</feature>
<organism evidence="8 9">
    <name type="scientific">Oedothorax gibbosus</name>
    <dbReference type="NCBI Taxonomy" id="931172"/>
    <lineage>
        <taxon>Eukaryota</taxon>
        <taxon>Metazoa</taxon>
        <taxon>Ecdysozoa</taxon>
        <taxon>Arthropoda</taxon>
        <taxon>Chelicerata</taxon>
        <taxon>Arachnida</taxon>
        <taxon>Araneae</taxon>
        <taxon>Araneomorphae</taxon>
        <taxon>Entelegynae</taxon>
        <taxon>Araneoidea</taxon>
        <taxon>Linyphiidae</taxon>
        <taxon>Erigoninae</taxon>
        <taxon>Oedothorax</taxon>
    </lineage>
</organism>
<name>A0AAV6VIA5_9ARAC</name>
<dbReference type="GO" id="GO:1905515">
    <property type="term" value="P:non-motile cilium assembly"/>
    <property type="evidence" value="ECO:0007669"/>
    <property type="project" value="TreeGrafter"/>
</dbReference>
<keyword evidence="9" id="KW-1185">Reference proteome</keyword>
<evidence type="ECO:0000256" key="1">
    <source>
        <dbReference type="ARBA" id="ARBA00004245"/>
    </source>
</evidence>
<dbReference type="InterPro" id="IPR043970">
    <property type="entry name" value="FUZ/MON1/HPS1_longin_3"/>
</dbReference>
<keyword evidence="3" id="KW-0963">Cytoplasm</keyword>
<dbReference type="EMBL" id="JAFNEN010000088">
    <property type="protein sequence ID" value="KAG8195423.1"/>
    <property type="molecule type" value="Genomic_DNA"/>
</dbReference>
<sequence length="431" mass="48364">MAFLAAVTADGGVPIFTRTSGEVTSKLPFATVGALNGIHMFTRLRNGELKRAITPEEKIVWREYHKRVVLILITKNDASSDCHMSNLLDNIFASMAMLVGIDRILKQGELMKMQKALTICYPLIDYLLLQLDKEKANIGDLTRTTDCLLSSDTRSLQDCLSQFLDVADSLYGCLLIKGKVAAASKEWWTLTNQEKNLICSYVNCLPKVLSREIIIFLPSSSPEVSLRLITLNLLRDIEVCVLCSNEPPLSVLEDEAPKIWNSCFDLLKVASSLYPRNFPTNIELDNNILCLLLINTETNQSLCSSLFSSTSVASSSKASSSSPEINDQQVSLRTLYKLVIGTYFKNNDQDVDKKLQADNTCPLFDYGKLESSECEASEFYIYQEESKCYVINESPYQIYIVFKVDIPNYAVRSVSHKTLKLLTEKKLFPTV</sequence>
<dbReference type="Pfam" id="PF19038">
    <property type="entry name" value="Fuz_longin_3"/>
    <property type="match status" value="1"/>
</dbReference>
<dbReference type="PANTHER" id="PTHR13559:SF1">
    <property type="entry name" value="PROTEIN FUZZY HOMOLOG"/>
    <property type="match status" value="1"/>
</dbReference>
<dbReference type="Pfam" id="PF19036">
    <property type="entry name" value="Fuz_longin_1"/>
    <property type="match status" value="1"/>
</dbReference>
<gene>
    <name evidence="8" type="ORF">JTE90_013880</name>
</gene>
<dbReference type="GO" id="GO:0016192">
    <property type="term" value="P:vesicle-mediated transport"/>
    <property type="evidence" value="ECO:0007669"/>
    <property type="project" value="InterPro"/>
</dbReference>
<dbReference type="AlphaFoldDB" id="A0AAV6VIA5"/>
<evidence type="ECO:0000256" key="3">
    <source>
        <dbReference type="ARBA" id="ARBA00022490"/>
    </source>
</evidence>
<dbReference type="GO" id="GO:0005856">
    <property type="term" value="C:cytoskeleton"/>
    <property type="evidence" value="ECO:0007669"/>
    <property type="project" value="UniProtKB-SubCell"/>
</dbReference>
<feature type="domain" description="FUZ/MON1/HPS1 second Longin" evidence="6">
    <location>
        <begin position="168"/>
        <end position="260"/>
    </location>
</feature>
<evidence type="ECO:0000259" key="6">
    <source>
        <dbReference type="Pfam" id="PF19037"/>
    </source>
</evidence>
<reference evidence="8 9" key="1">
    <citation type="journal article" date="2022" name="Nat. Ecol. Evol.">
        <title>A masculinizing supergene underlies an exaggerated male reproductive morph in a spider.</title>
        <authorList>
            <person name="Hendrickx F."/>
            <person name="De Corte Z."/>
            <person name="Sonet G."/>
            <person name="Van Belleghem S.M."/>
            <person name="Kostlbacher S."/>
            <person name="Vangestel C."/>
        </authorList>
    </citation>
    <scope>NUCLEOTIDE SEQUENCE [LARGE SCALE GENOMIC DNA]</scope>
    <source>
        <strain evidence="8">W744_W776</strain>
    </source>
</reference>